<organism evidence="1 2">
    <name type="scientific">Elysia crispata</name>
    <name type="common">lettuce slug</name>
    <dbReference type="NCBI Taxonomy" id="231223"/>
    <lineage>
        <taxon>Eukaryota</taxon>
        <taxon>Metazoa</taxon>
        <taxon>Spiralia</taxon>
        <taxon>Lophotrochozoa</taxon>
        <taxon>Mollusca</taxon>
        <taxon>Gastropoda</taxon>
        <taxon>Heterobranchia</taxon>
        <taxon>Euthyneura</taxon>
        <taxon>Panpulmonata</taxon>
        <taxon>Sacoglossa</taxon>
        <taxon>Placobranchoidea</taxon>
        <taxon>Plakobranchidae</taxon>
        <taxon>Elysia</taxon>
    </lineage>
</organism>
<evidence type="ECO:0000313" key="1">
    <source>
        <dbReference type="EMBL" id="KAK3795759.1"/>
    </source>
</evidence>
<accession>A0AAE1AXC5</accession>
<protein>
    <submittedName>
        <fullName evidence="1">Uncharacterized protein</fullName>
    </submittedName>
</protein>
<gene>
    <name evidence="1" type="ORF">RRG08_058983</name>
</gene>
<dbReference type="Proteomes" id="UP001283361">
    <property type="component" value="Unassembled WGS sequence"/>
</dbReference>
<proteinExistence type="predicted"/>
<comment type="caution">
    <text evidence="1">The sequence shown here is derived from an EMBL/GenBank/DDBJ whole genome shotgun (WGS) entry which is preliminary data.</text>
</comment>
<name>A0AAE1AXC5_9GAST</name>
<sequence length="73" mass="8787">MKYQDWQWSDIPLDRDLSVEMMRTKKEDGDPFRVKYTGLIQWQSCHKDLVKCRPFHYTLQAITAVRLQQTKSP</sequence>
<keyword evidence="2" id="KW-1185">Reference proteome</keyword>
<dbReference type="AlphaFoldDB" id="A0AAE1AXC5"/>
<dbReference type="EMBL" id="JAWDGP010000992">
    <property type="protein sequence ID" value="KAK3795759.1"/>
    <property type="molecule type" value="Genomic_DNA"/>
</dbReference>
<reference evidence="1" key="1">
    <citation type="journal article" date="2023" name="G3 (Bethesda)">
        <title>A reference genome for the long-term kleptoplast-retaining sea slug Elysia crispata morphotype clarki.</title>
        <authorList>
            <person name="Eastman K.E."/>
            <person name="Pendleton A.L."/>
            <person name="Shaikh M.A."/>
            <person name="Suttiyut T."/>
            <person name="Ogas R."/>
            <person name="Tomko P."/>
            <person name="Gavelis G."/>
            <person name="Widhalm J.R."/>
            <person name="Wisecaver J.H."/>
        </authorList>
    </citation>
    <scope>NUCLEOTIDE SEQUENCE</scope>
    <source>
        <strain evidence="1">ECLA1</strain>
    </source>
</reference>
<evidence type="ECO:0000313" key="2">
    <source>
        <dbReference type="Proteomes" id="UP001283361"/>
    </source>
</evidence>